<dbReference type="PANTHER" id="PTHR11848:SF226">
    <property type="entry name" value="LEFT-RIGHT DETERMINATION FACTOR"/>
    <property type="match status" value="1"/>
</dbReference>
<proteinExistence type="inferred from homology"/>
<name>A0ABP0GQL8_CLALP</name>
<keyword evidence="3" id="KW-0964">Secreted</keyword>
<feature type="domain" description="TGF-beta family profile" evidence="7">
    <location>
        <begin position="369"/>
        <end position="475"/>
    </location>
</feature>
<dbReference type="InterPro" id="IPR015615">
    <property type="entry name" value="TGF-beta-rel"/>
</dbReference>
<keyword evidence="5" id="KW-1015">Disulfide bond</keyword>
<protein>
    <recommendedName>
        <fullName evidence="7">TGF-beta family profile domain-containing protein</fullName>
    </recommendedName>
</protein>
<dbReference type="PROSITE" id="PS00250">
    <property type="entry name" value="TGF_BETA_1"/>
    <property type="match status" value="1"/>
</dbReference>
<evidence type="ECO:0000259" key="7">
    <source>
        <dbReference type="PROSITE" id="PS51362"/>
    </source>
</evidence>
<keyword evidence="9" id="KW-1185">Reference proteome</keyword>
<dbReference type="Gene3D" id="2.60.120.970">
    <property type="match status" value="1"/>
</dbReference>
<dbReference type="Pfam" id="PF00019">
    <property type="entry name" value="TGF_beta"/>
    <property type="match status" value="1"/>
</dbReference>
<dbReference type="InterPro" id="IPR001111">
    <property type="entry name" value="TGF-b_propeptide"/>
</dbReference>
<dbReference type="PROSITE" id="PS51362">
    <property type="entry name" value="TGF_BETA_2"/>
    <property type="match status" value="1"/>
</dbReference>
<keyword evidence="4 6" id="KW-0339">Growth factor</keyword>
<dbReference type="Gene3D" id="2.10.90.10">
    <property type="entry name" value="Cystine-knot cytokines"/>
    <property type="match status" value="1"/>
</dbReference>
<dbReference type="Pfam" id="PF00688">
    <property type="entry name" value="TGFb_propeptide"/>
    <property type="match status" value="1"/>
</dbReference>
<dbReference type="InterPro" id="IPR017948">
    <property type="entry name" value="TGFb_CS"/>
</dbReference>
<dbReference type="SUPFAM" id="SSF57501">
    <property type="entry name" value="Cystine-knot cytokines"/>
    <property type="match status" value="1"/>
</dbReference>
<dbReference type="InterPro" id="IPR029034">
    <property type="entry name" value="Cystine-knot_cytokine"/>
</dbReference>
<organism evidence="8 9">
    <name type="scientific">Clavelina lepadiformis</name>
    <name type="common">Light-bulb sea squirt</name>
    <name type="synonym">Ascidia lepadiformis</name>
    <dbReference type="NCBI Taxonomy" id="159417"/>
    <lineage>
        <taxon>Eukaryota</taxon>
        <taxon>Metazoa</taxon>
        <taxon>Chordata</taxon>
        <taxon>Tunicata</taxon>
        <taxon>Ascidiacea</taxon>
        <taxon>Aplousobranchia</taxon>
        <taxon>Clavelinidae</taxon>
        <taxon>Clavelina</taxon>
    </lineage>
</organism>
<dbReference type="Proteomes" id="UP001642483">
    <property type="component" value="Unassembled WGS sequence"/>
</dbReference>
<dbReference type="CDD" id="cd13758">
    <property type="entry name" value="TGF_beta_LEFTY1_2"/>
    <property type="match status" value="1"/>
</dbReference>
<sequence>MFIVPRKSQRLLNMSVPYLCQISACIQLGAKVSSEEKPGHMRKSERFVKKLLFIVYAITIKQVVENNITKQISDQTKQYSAFLRTLPKAFRMLSFVFCLSLAACGSSASSETVEVLSEVKRDLRNSVLEHLNLEETPRFTKEDFQSFQVPIHMKKKYEALLWKHNMRKDSAILRKKRSEPSLAGLFKSVHKNPSISGNVIYTDSFREKLQFDMEERIPDGSRITIAQLRLFKKLPNFQNRLSTFQQFRSRTMTNRHDTARRRAPKVKHARVSVYHTLTHVDGSEESLLIDSRMIMVNGSGWQSFDITAAVKQWQEHPVKYMTITLELRVDSSRPGRAAAEVAKMVRFTGQRVDPNSPRRPELVVFTEEEEKINTNDCKRNSNSERRKCCREKNYINFREMGWTQYWIIEPAGYEAYNCAGRCKASHRRGNQGAPRSCAVAESAPLPVMYLVKRGDLTEVEISEFPNMIVEKCGCSLDSVFVV</sequence>
<reference evidence="8 9" key="1">
    <citation type="submission" date="2024-02" db="EMBL/GenBank/DDBJ databases">
        <authorList>
            <person name="Daric V."/>
            <person name="Darras S."/>
        </authorList>
    </citation>
    <scope>NUCLEOTIDE SEQUENCE [LARGE SCALE GENOMIC DNA]</scope>
</reference>
<accession>A0ABP0GQL8</accession>
<evidence type="ECO:0000256" key="3">
    <source>
        <dbReference type="ARBA" id="ARBA00022525"/>
    </source>
</evidence>
<evidence type="ECO:0000256" key="6">
    <source>
        <dbReference type="RuleBase" id="RU000354"/>
    </source>
</evidence>
<comment type="similarity">
    <text evidence="2 6">Belongs to the TGF-beta family.</text>
</comment>
<dbReference type="PRINTS" id="PR01427">
    <property type="entry name" value="TGFBETA4"/>
</dbReference>
<dbReference type="SMART" id="SM00204">
    <property type="entry name" value="TGFB"/>
    <property type="match status" value="1"/>
</dbReference>
<evidence type="ECO:0000256" key="5">
    <source>
        <dbReference type="ARBA" id="ARBA00023157"/>
    </source>
</evidence>
<evidence type="ECO:0000313" key="8">
    <source>
        <dbReference type="EMBL" id="CAK8692535.1"/>
    </source>
</evidence>
<evidence type="ECO:0000256" key="4">
    <source>
        <dbReference type="ARBA" id="ARBA00023030"/>
    </source>
</evidence>
<dbReference type="PANTHER" id="PTHR11848">
    <property type="entry name" value="TGF-BETA FAMILY"/>
    <property type="match status" value="1"/>
</dbReference>
<evidence type="ECO:0000256" key="2">
    <source>
        <dbReference type="ARBA" id="ARBA00006656"/>
    </source>
</evidence>
<evidence type="ECO:0000313" key="9">
    <source>
        <dbReference type="Proteomes" id="UP001642483"/>
    </source>
</evidence>
<comment type="subcellular location">
    <subcellularLocation>
        <location evidence="1">Secreted</location>
    </subcellularLocation>
</comment>
<dbReference type="InterPro" id="IPR003942">
    <property type="entry name" value="LRDF"/>
</dbReference>
<comment type="caution">
    <text evidence="8">The sequence shown here is derived from an EMBL/GenBank/DDBJ whole genome shotgun (WGS) entry which is preliminary data.</text>
</comment>
<evidence type="ECO:0000256" key="1">
    <source>
        <dbReference type="ARBA" id="ARBA00004613"/>
    </source>
</evidence>
<gene>
    <name evidence="8" type="ORF">CVLEPA_LOCUS25795</name>
</gene>
<dbReference type="EMBL" id="CAWYQH010000130">
    <property type="protein sequence ID" value="CAK8692535.1"/>
    <property type="molecule type" value="Genomic_DNA"/>
</dbReference>
<dbReference type="InterPro" id="IPR001839">
    <property type="entry name" value="TGF-b_C"/>
</dbReference>